<dbReference type="PANTHER" id="PTHR31636">
    <property type="entry name" value="OSJNBA0084A10.13 PROTEIN-RELATED"/>
    <property type="match status" value="1"/>
</dbReference>
<feature type="region of interest" description="Disordered" evidence="3">
    <location>
        <begin position="324"/>
        <end position="369"/>
    </location>
</feature>
<reference evidence="4" key="1">
    <citation type="submission" date="2021-08" db="EMBL/GenBank/DDBJ databases">
        <title>WGS assembly of Ceratopteris richardii.</title>
        <authorList>
            <person name="Marchant D.B."/>
            <person name="Chen G."/>
            <person name="Jenkins J."/>
            <person name="Shu S."/>
            <person name="Leebens-Mack J."/>
            <person name="Grimwood J."/>
            <person name="Schmutz J."/>
            <person name="Soltis P."/>
            <person name="Soltis D."/>
            <person name="Chen Z.-H."/>
        </authorList>
    </citation>
    <scope>NUCLEOTIDE SEQUENCE</scope>
    <source>
        <strain evidence="4">Whitten #5841</strain>
        <tissue evidence="4">Leaf</tissue>
    </source>
</reference>
<feature type="region of interest" description="Disordered" evidence="3">
    <location>
        <begin position="32"/>
        <end position="54"/>
    </location>
</feature>
<dbReference type="OrthoDB" id="1890360at2759"/>
<dbReference type="PROSITE" id="PS50985">
    <property type="entry name" value="GRAS"/>
    <property type="match status" value="1"/>
</dbReference>
<feature type="compositionally biased region" description="Basic residues" evidence="3">
    <location>
        <begin position="32"/>
        <end position="44"/>
    </location>
</feature>
<dbReference type="AlphaFoldDB" id="A0A8T2UX21"/>
<evidence type="ECO:0000313" key="4">
    <source>
        <dbReference type="EMBL" id="KAH7438273.1"/>
    </source>
</evidence>
<evidence type="ECO:0000256" key="2">
    <source>
        <dbReference type="ARBA" id="ARBA00023163"/>
    </source>
</evidence>
<gene>
    <name evidence="4" type="ORF">KP509_04G008400</name>
</gene>
<keyword evidence="1" id="KW-0805">Transcription regulation</keyword>
<dbReference type="EMBL" id="CM035409">
    <property type="protein sequence ID" value="KAH7438273.1"/>
    <property type="molecule type" value="Genomic_DNA"/>
</dbReference>
<evidence type="ECO:0000256" key="1">
    <source>
        <dbReference type="ARBA" id="ARBA00023015"/>
    </source>
</evidence>
<accession>A0A8T2UX21</accession>
<dbReference type="Pfam" id="PF03514">
    <property type="entry name" value="GRAS"/>
    <property type="match status" value="1"/>
</dbReference>
<dbReference type="OMA" id="LEFRHAH"/>
<dbReference type="Proteomes" id="UP000825935">
    <property type="component" value="Chromosome 4"/>
</dbReference>
<evidence type="ECO:0000313" key="5">
    <source>
        <dbReference type="Proteomes" id="UP000825935"/>
    </source>
</evidence>
<evidence type="ECO:0000256" key="3">
    <source>
        <dbReference type="SAM" id="MobiDB-lite"/>
    </source>
</evidence>
<comment type="caution">
    <text evidence="4">The sequence shown here is derived from an EMBL/GenBank/DDBJ whole genome shotgun (WGS) entry which is preliminary data.</text>
</comment>
<organism evidence="4 5">
    <name type="scientific">Ceratopteris richardii</name>
    <name type="common">Triangle waterfern</name>
    <dbReference type="NCBI Taxonomy" id="49495"/>
    <lineage>
        <taxon>Eukaryota</taxon>
        <taxon>Viridiplantae</taxon>
        <taxon>Streptophyta</taxon>
        <taxon>Embryophyta</taxon>
        <taxon>Tracheophyta</taxon>
        <taxon>Polypodiopsida</taxon>
        <taxon>Polypodiidae</taxon>
        <taxon>Polypodiales</taxon>
        <taxon>Pteridineae</taxon>
        <taxon>Pteridaceae</taxon>
        <taxon>Parkerioideae</taxon>
        <taxon>Ceratopteris</taxon>
    </lineage>
</organism>
<keyword evidence="2" id="KW-0804">Transcription</keyword>
<dbReference type="InterPro" id="IPR005202">
    <property type="entry name" value="TF_GRAS"/>
</dbReference>
<proteinExistence type="predicted"/>
<keyword evidence="5" id="KW-1185">Reference proteome</keyword>
<name>A0A8T2UX21_CERRI</name>
<protein>
    <submittedName>
        <fullName evidence="4">Uncharacterized protein</fullName>
    </submittedName>
</protein>
<sequence>MPLCAENNTILARMASSARQEASLVAIAQHLVHHHHQQHQHQHQHQGQQQKHAHAHAITVLPQYLPSETSTSSQHLVSMDHWTSPSVWQHAKSEDFANSLYSDSMCDLLQGAPSAMEMAHSSLMMPSLDSHIPESEFSMPSCAAVKTDADDSLLCTHSPHFGNTLSSAQEVGDIVDGLLSNTTSGGGTGQVTGTFGFETSSEWFDCLMYDTDDNNMASCLEPNPCESTQSSEPASTSIDCLPCTPFEEALPDAFELMEAARLCASDWAQESGHETNSAAASRRAMASCSPLPACQTLGACLSPQVMTGICDQASSGALSVQLTSKDSAGMHAKRGRSAHESKKDMCRMSSSSTSSGEKVRGQHHRSSQVPSHGVQLMQLLLECAKAVDNNHQRADKVIPQLKAQATRYGDPIQRLASYFTEALCKRLARAQGSGEMECSRSECSAQELTLAYKAMNEACPYFTFAQLTANQAILEAIDGAERVHIVDFGISQGVQWAAMLQAIASQEGHRTPRKIVITGVASPELGDKKAESLATTGRRLSEFARQLNLSLEFRHAHVALDDPALSPELFTIDSDEVVVVNFMLELCNLLDGSTNTGVLRALNVAAKLSPRIATLAEMDAELSVGPFQKRFVNALYFFSAMFDSLEAGMNRDSMHRLCMERWLLGERIHSMVGGEDDGERRRLQTHAEWRRALEGAGFRSLPLSHYAVSQAHILLWRFCESFTLNEQQGSLALGWQNRPLLNVSAWTLN</sequence>
<feature type="compositionally biased region" description="Basic and acidic residues" evidence="3">
    <location>
        <begin position="337"/>
        <end position="346"/>
    </location>
</feature>